<dbReference type="InterPro" id="IPR002810">
    <property type="entry name" value="NfeD-like_C"/>
</dbReference>
<reference evidence="7" key="1">
    <citation type="submission" date="2019-08" db="EMBL/GenBank/DDBJ databases">
        <authorList>
            <person name="Kucharzyk K."/>
            <person name="Murdoch R.W."/>
            <person name="Higgins S."/>
            <person name="Loffler F."/>
        </authorList>
    </citation>
    <scope>NUCLEOTIDE SEQUENCE</scope>
</reference>
<dbReference type="SUPFAM" id="SSF141322">
    <property type="entry name" value="NfeD domain-like"/>
    <property type="match status" value="1"/>
</dbReference>
<dbReference type="InterPro" id="IPR052165">
    <property type="entry name" value="Membrane_assoc_protease"/>
</dbReference>
<evidence type="ECO:0000256" key="4">
    <source>
        <dbReference type="ARBA" id="ARBA00023136"/>
    </source>
</evidence>
<keyword evidence="2 5" id="KW-0812">Transmembrane</keyword>
<sequence length="145" mass="15922">MITFSLEFWIILAAICLLLELITGGFYLMSVGIGGIAATISNYMGFDPITQLIFFAVFTIIFLIISRPLAKKLTKGSPSKKATTDRFIGQKGMVIEAIDSENSGMIKISGELWRARSEDSIDVGEEIVVSDVKGVRLIVKKVDEK</sequence>
<proteinExistence type="predicted"/>
<dbReference type="Gene3D" id="2.40.50.140">
    <property type="entry name" value="Nucleic acid-binding proteins"/>
    <property type="match status" value="1"/>
</dbReference>
<evidence type="ECO:0000259" key="6">
    <source>
        <dbReference type="Pfam" id="PF01957"/>
    </source>
</evidence>
<evidence type="ECO:0000256" key="3">
    <source>
        <dbReference type="ARBA" id="ARBA00022989"/>
    </source>
</evidence>
<evidence type="ECO:0000256" key="2">
    <source>
        <dbReference type="ARBA" id="ARBA00022692"/>
    </source>
</evidence>
<gene>
    <name evidence="7" type="ORF">SDC9_21197</name>
</gene>
<dbReference type="InterPro" id="IPR012340">
    <property type="entry name" value="NA-bd_OB-fold"/>
</dbReference>
<evidence type="ECO:0000313" key="7">
    <source>
        <dbReference type="EMBL" id="MPL75373.1"/>
    </source>
</evidence>
<dbReference type="GO" id="GO:0016020">
    <property type="term" value="C:membrane"/>
    <property type="evidence" value="ECO:0007669"/>
    <property type="project" value="UniProtKB-SubCell"/>
</dbReference>
<feature type="transmembrane region" description="Helical" evidence="5">
    <location>
        <begin position="49"/>
        <end position="70"/>
    </location>
</feature>
<comment type="caution">
    <text evidence="7">The sequence shown here is derived from an EMBL/GenBank/DDBJ whole genome shotgun (WGS) entry which is preliminary data.</text>
</comment>
<evidence type="ECO:0000256" key="1">
    <source>
        <dbReference type="ARBA" id="ARBA00004141"/>
    </source>
</evidence>
<feature type="transmembrane region" description="Helical" evidence="5">
    <location>
        <begin position="7"/>
        <end position="29"/>
    </location>
</feature>
<dbReference type="Pfam" id="PF01957">
    <property type="entry name" value="NfeD"/>
    <property type="match status" value="1"/>
</dbReference>
<keyword evidence="3 5" id="KW-1133">Transmembrane helix</keyword>
<comment type="subcellular location">
    <subcellularLocation>
        <location evidence="1">Membrane</location>
        <topology evidence="1">Multi-pass membrane protein</topology>
    </subcellularLocation>
</comment>
<dbReference type="EMBL" id="VSSQ01000088">
    <property type="protein sequence ID" value="MPL75373.1"/>
    <property type="molecule type" value="Genomic_DNA"/>
</dbReference>
<protein>
    <recommendedName>
        <fullName evidence="6">NfeD-like C-terminal domain-containing protein</fullName>
    </recommendedName>
</protein>
<feature type="domain" description="NfeD-like C-terminal" evidence="6">
    <location>
        <begin position="85"/>
        <end position="141"/>
    </location>
</feature>
<keyword evidence="4 5" id="KW-0472">Membrane</keyword>
<accession>A0A644U946</accession>
<organism evidence="7">
    <name type="scientific">bioreactor metagenome</name>
    <dbReference type="NCBI Taxonomy" id="1076179"/>
    <lineage>
        <taxon>unclassified sequences</taxon>
        <taxon>metagenomes</taxon>
        <taxon>ecological metagenomes</taxon>
    </lineage>
</organism>
<dbReference type="PANTHER" id="PTHR33507">
    <property type="entry name" value="INNER MEMBRANE PROTEIN YBBJ"/>
    <property type="match status" value="1"/>
</dbReference>
<name>A0A644U946_9ZZZZ</name>
<dbReference type="AlphaFoldDB" id="A0A644U946"/>
<evidence type="ECO:0000256" key="5">
    <source>
        <dbReference type="SAM" id="Phobius"/>
    </source>
</evidence>